<sequence>MSPSSSSRHTPTLPLFARLSIHHDLHHHDRHLTPSSPKEVLDIQVLVLAHKRQKWTCGHIATSSYYSTPTAFGSHAAQTQRWIQ</sequence>
<accession>A0AAV4C663</accession>
<name>A0AAV4C663_9GAST</name>
<dbReference type="EMBL" id="BLXT01005873">
    <property type="protein sequence ID" value="GFO26872.1"/>
    <property type="molecule type" value="Genomic_DNA"/>
</dbReference>
<protein>
    <submittedName>
        <fullName evidence="1">Uncharacterized protein</fullName>
    </submittedName>
</protein>
<dbReference type="AlphaFoldDB" id="A0AAV4C663"/>
<gene>
    <name evidence="1" type="ORF">PoB_005337700</name>
</gene>
<keyword evidence="2" id="KW-1185">Reference proteome</keyword>
<dbReference type="Proteomes" id="UP000735302">
    <property type="component" value="Unassembled WGS sequence"/>
</dbReference>
<reference evidence="1 2" key="1">
    <citation type="journal article" date="2021" name="Elife">
        <title>Chloroplast acquisition without the gene transfer in kleptoplastic sea slugs, Plakobranchus ocellatus.</title>
        <authorList>
            <person name="Maeda T."/>
            <person name="Takahashi S."/>
            <person name="Yoshida T."/>
            <person name="Shimamura S."/>
            <person name="Takaki Y."/>
            <person name="Nagai Y."/>
            <person name="Toyoda A."/>
            <person name="Suzuki Y."/>
            <person name="Arimoto A."/>
            <person name="Ishii H."/>
            <person name="Satoh N."/>
            <person name="Nishiyama T."/>
            <person name="Hasebe M."/>
            <person name="Maruyama T."/>
            <person name="Minagawa J."/>
            <person name="Obokata J."/>
            <person name="Shigenobu S."/>
        </authorList>
    </citation>
    <scope>NUCLEOTIDE SEQUENCE [LARGE SCALE GENOMIC DNA]</scope>
</reference>
<proteinExistence type="predicted"/>
<organism evidence="1 2">
    <name type="scientific">Plakobranchus ocellatus</name>
    <dbReference type="NCBI Taxonomy" id="259542"/>
    <lineage>
        <taxon>Eukaryota</taxon>
        <taxon>Metazoa</taxon>
        <taxon>Spiralia</taxon>
        <taxon>Lophotrochozoa</taxon>
        <taxon>Mollusca</taxon>
        <taxon>Gastropoda</taxon>
        <taxon>Heterobranchia</taxon>
        <taxon>Euthyneura</taxon>
        <taxon>Panpulmonata</taxon>
        <taxon>Sacoglossa</taxon>
        <taxon>Placobranchoidea</taxon>
        <taxon>Plakobranchidae</taxon>
        <taxon>Plakobranchus</taxon>
    </lineage>
</organism>
<evidence type="ECO:0000313" key="1">
    <source>
        <dbReference type="EMBL" id="GFO26872.1"/>
    </source>
</evidence>
<comment type="caution">
    <text evidence="1">The sequence shown here is derived from an EMBL/GenBank/DDBJ whole genome shotgun (WGS) entry which is preliminary data.</text>
</comment>
<evidence type="ECO:0000313" key="2">
    <source>
        <dbReference type="Proteomes" id="UP000735302"/>
    </source>
</evidence>